<evidence type="ECO:0000313" key="2">
    <source>
        <dbReference type="EMBL" id="NOU77039.1"/>
    </source>
</evidence>
<evidence type="ECO:0000313" key="3">
    <source>
        <dbReference type="Proteomes" id="UP000616779"/>
    </source>
</evidence>
<organism evidence="2 3">
    <name type="scientific">Paenibacillus phytorum</name>
    <dbReference type="NCBI Taxonomy" id="2654977"/>
    <lineage>
        <taxon>Bacteria</taxon>
        <taxon>Bacillati</taxon>
        <taxon>Bacillota</taxon>
        <taxon>Bacilli</taxon>
        <taxon>Bacillales</taxon>
        <taxon>Paenibacillaceae</taxon>
        <taxon>Paenibacillus</taxon>
    </lineage>
</organism>
<reference evidence="2 3" key="1">
    <citation type="submission" date="2019-10" db="EMBL/GenBank/DDBJ databases">
        <title>Description of Paenibacillus terrestris sp. nov.</title>
        <authorList>
            <person name="Carlier A."/>
            <person name="Qi S."/>
        </authorList>
    </citation>
    <scope>NUCLEOTIDE SEQUENCE [LARGE SCALE GENOMIC DNA]</scope>
    <source>
        <strain evidence="2 3">LMG 31458</strain>
    </source>
</reference>
<dbReference type="InterPro" id="IPR002502">
    <property type="entry name" value="Amidase_domain"/>
</dbReference>
<dbReference type="EMBL" id="WHOA01000256">
    <property type="protein sequence ID" value="NOU77039.1"/>
    <property type="molecule type" value="Genomic_DNA"/>
</dbReference>
<name>A0ABX1Y916_9BACL</name>
<protein>
    <recommendedName>
        <fullName evidence="1">N-acetylmuramoyl-L-alanine amidase domain-containing protein</fullName>
    </recommendedName>
</protein>
<comment type="caution">
    <text evidence="2">The sequence shown here is derived from an EMBL/GenBank/DDBJ whole genome shotgun (WGS) entry which is preliminary data.</text>
</comment>
<dbReference type="InterPro" id="IPR036505">
    <property type="entry name" value="Amidase/PGRP_sf"/>
</dbReference>
<dbReference type="RefSeq" id="WP_171649575.1">
    <property type="nucleotide sequence ID" value="NZ_WHOA01000256.1"/>
</dbReference>
<dbReference type="Gene3D" id="3.40.80.10">
    <property type="entry name" value="Peptidoglycan recognition protein-like"/>
    <property type="match status" value="1"/>
</dbReference>
<accession>A0ABX1Y916</accession>
<dbReference type="SUPFAM" id="SSF55846">
    <property type="entry name" value="N-acetylmuramoyl-L-alanine amidase-like"/>
    <property type="match status" value="1"/>
</dbReference>
<feature type="domain" description="N-acetylmuramoyl-L-alanine amidase" evidence="1">
    <location>
        <begin position="15"/>
        <end position="152"/>
    </location>
</feature>
<evidence type="ECO:0000259" key="1">
    <source>
        <dbReference type="SMART" id="SM00644"/>
    </source>
</evidence>
<sequence>MYNITVNLVPDLPQTPFRNGVAAYEGVVAHATANYQTVGAPSERAWMAQNYQNAFVHFFVDWNMIMQTASTEYKSYGAGPQANPRFLHVELCQVKNDGTPKALARFNESYNRYVWLLAYLLFKRELGVSSVTLWSHKRVTYELGGSDHEDPDNYLAEWGKSWDNVINDVTYLYNAFARPPIDIRKLKAEEIKNQVEYMFTLIPHGDGESEWALNYFAQVYEIMLDKKLVREIKQ</sequence>
<proteinExistence type="predicted"/>
<dbReference type="SMART" id="SM00644">
    <property type="entry name" value="Ami_2"/>
    <property type="match status" value="1"/>
</dbReference>
<gene>
    <name evidence="2" type="ORF">GC098_37740</name>
</gene>
<keyword evidence="3" id="KW-1185">Reference proteome</keyword>
<dbReference type="CDD" id="cd06583">
    <property type="entry name" value="PGRP"/>
    <property type="match status" value="1"/>
</dbReference>
<dbReference type="Proteomes" id="UP000616779">
    <property type="component" value="Unassembled WGS sequence"/>
</dbReference>